<accession>A0A0R3LNN8</accession>
<name>A0A0R3LNN8_9BRAD</name>
<comment type="caution">
    <text evidence="1">The sequence shown here is derived from an EMBL/GenBank/DDBJ whole genome shotgun (WGS) entry which is preliminary data.</text>
</comment>
<sequence>MYSLILSRVTAETGMSIPAGLKSSSCQNMVHQLSVNAAIAVLKAVDKDETEGQHGGGDDWIKLIFRRMIERDWSADQGGDIFVARADMIRDRSLRLAVVVADETSFGTEAELHEALIADRDALHA</sequence>
<dbReference type="Proteomes" id="UP000051913">
    <property type="component" value="Unassembled WGS sequence"/>
</dbReference>
<evidence type="ECO:0000313" key="2">
    <source>
        <dbReference type="Proteomes" id="UP000051913"/>
    </source>
</evidence>
<proteinExistence type="predicted"/>
<dbReference type="AlphaFoldDB" id="A0A0R3LNN8"/>
<evidence type="ECO:0000313" key="1">
    <source>
        <dbReference type="EMBL" id="KRR09332.1"/>
    </source>
</evidence>
<gene>
    <name evidence="1" type="ORF">CP49_21220</name>
</gene>
<organism evidence="1 2">
    <name type="scientific">Bradyrhizobium valentinum</name>
    <dbReference type="NCBI Taxonomy" id="1518501"/>
    <lineage>
        <taxon>Bacteria</taxon>
        <taxon>Pseudomonadati</taxon>
        <taxon>Pseudomonadota</taxon>
        <taxon>Alphaproteobacteria</taxon>
        <taxon>Hyphomicrobiales</taxon>
        <taxon>Nitrobacteraceae</taxon>
        <taxon>Bradyrhizobium</taxon>
    </lineage>
</organism>
<reference evidence="1 2" key="1">
    <citation type="submission" date="2014-03" db="EMBL/GenBank/DDBJ databases">
        <title>Bradyrhizobium valentinum sp. nov., isolated from effective nodules of Lupinus mariae-josephae, a lupine endemic of basic-lime soils in Eastern Spain.</title>
        <authorList>
            <person name="Duran D."/>
            <person name="Rey L."/>
            <person name="Navarro A."/>
            <person name="Busquets A."/>
            <person name="Imperial J."/>
            <person name="Ruiz-Argueso T."/>
        </authorList>
    </citation>
    <scope>NUCLEOTIDE SEQUENCE [LARGE SCALE GENOMIC DNA]</scope>
    <source>
        <strain evidence="1 2">LmjM3</strain>
    </source>
</reference>
<keyword evidence="2" id="KW-1185">Reference proteome</keyword>
<dbReference type="EMBL" id="LLXX01000066">
    <property type="protein sequence ID" value="KRR09332.1"/>
    <property type="molecule type" value="Genomic_DNA"/>
</dbReference>
<protein>
    <submittedName>
        <fullName evidence="1">Uncharacterized protein</fullName>
    </submittedName>
</protein>